<dbReference type="KEGG" id="ssab:SSABA_v1c01990"/>
<keyword evidence="2" id="KW-0575">Peroxidase</keyword>
<evidence type="ECO:0000256" key="1">
    <source>
        <dbReference type="ARBA" id="ARBA00003330"/>
    </source>
</evidence>
<dbReference type="GO" id="GO:0034599">
    <property type="term" value="P:cellular response to oxidative stress"/>
    <property type="evidence" value="ECO:0007669"/>
    <property type="project" value="TreeGrafter"/>
</dbReference>
<organism evidence="9 10">
    <name type="scientific">Spiroplasma sabaudiense Ar-1343</name>
    <dbReference type="NCBI Taxonomy" id="1276257"/>
    <lineage>
        <taxon>Bacteria</taxon>
        <taxon>Bacillati</taxon>
        <taxon>Mycoplasmatota</taxon>
        <taxon>Mollicutes</taxon>
        <taxon>Entomoplasmatales</taxon>
        <taxon>Spiroplasmataceae</taxon>
        <taxon>Spiroplasma</taxon>
    </lineage>
</organism>
<evidence type="ECO:0000313" key="10">
    <source>
        <dbReference type="Proteomes" id="UP000019265"/>
    </source>
</evidence>
<accession>W6A9F2</accession>
<keyword evidence="10" id="KW-1185">Reference proteome</keyword>
<dbReference type="RefSeq" id="WP_025250746.1">
    <property type="nucleotide sequence ID" value="NZ_CP006934.1"/>
</dbReference>
<dbReference type="Pfam" id="PF00578">
    <property type="entry name" value="AhpC-TSA"/>
    <property type="match status" value="1"/>
</dbReference>
<dbReference type="GO" id="GO:0045454">
    <property type="term" value="P:cell redox homeostasis"/>
    <property type="evidence" value="ECO:0007669"/>
    <property type="project" value="TreeGrafter"/>
</dbReference>
<evidence type="ECO:0000259" key="8">
    <source>
        <dbReference type="Pfam" id="PF00578"/>
    </source>
</evidence>
<comment type="function">
    <text evidence="1">Thiol-specific peroxidase that catalyzes the reduction of hydrogen peroxide and organic hydroperoxides to water and alcohols, respectively. Plays a role in cell protection against oxidative stress by detoxifying peroxides and as sensor of hydrogen peroxide-mediated signaling events.</text>
</comment>
<dbReference type="GO" id="GO:0005737">
    <property type="term" value="C:cytoplasm"/>
    <property type="evidence" value="ECO:0007669"/>
    <property type="project" value="TreeGrafter"/>
</dbReference>
<dbReference type="OrthoDB" id="9812811at2"/>
<evidence type="ECO:0000256" key="3">
    <source>
        <dbReference type="ARBA" id="ARBA00022862"/>
    </source>
</evidence>
<dbReference type="HOGENOM" id="CLU_042529_14_1_14"/>
<reference evidence="9 10" key="1">
    <citation type="journal article" date="2014" name="Genome Biol. Evol.">
        <title>Molecular evolution of the substrate utilization strategies and putative virulence factors in mosquito-associated Spiroplasma species.</title>
        <authorList>
            <person name="Chang T.H."/>
            <person name="Lo W.S."/>
            <person name="Ku C."/>
            <person name="Chen L.L."/>
            <person name="Kuo C.H."/>
        </authorList>
    </citation>
    <scope>NUCLEOTIDE SEQUENCE [LARGE SCALE GENOMIC DNA]</scope>
    <source>
        <strain evidence="9">Ar-1343</strain>
    </source>
</reference>
<dbReference type="SUPFAM" id="SSF52833">
    <property type="entry name" value="Thioredoxin-like"/>
    <property type="match status" value="1"/>
</dbReference>
<dbReference type="Proteomes" id="UP000019265">
    <property type="component" value="Chromosome"/>
</dbReference>
<feature type="domain" description="Alkyl hydroperoxide reductase subunit C/ Thiol specific antioxidant" evidence="8">
    <location>
        <begin position="18"/>
        <end position="117"/>
    </location>
</feature>
<keyword evidence="5" id="KW-1015">Disulfide bond</keyword>
<name>W6A9F2_9MOLU</name>
<proteinExistence type="predicted"/>
<keyword evidence="6" id="KW-0676">Redox-active center</keyword>
<dbReference type="eggNOG" id="COG1225">
    <property type="taxonomic scope" value="Bacteria"/>
</dbReference>
<dbReference type="PATRIC" id="fig|1276257.3.peg.204"/>
<dbReference type="CDD" id="cd03017">
    <property type="entry name" value="PRX_BCP"/>
    <property type="match status" value="1"/>
</dbReference>
<dbReference type="Gene3D" id="3.40.30.10">
    <property type="entry name" value="Glutaredoxin"/>
    <property type="match status" value="1"/>
</dbReference>
<dbReference type="InterPro" id="IPR050924">
    <property type="entry name" value="Peroxiredoxin_BCP/PrxQ"/>
</dbReference>
<evidence type="ECO:0000256" key="4">
    <source>
        <dbReference type="ARBA" id="ARBA00023002"/>
    </source>
</evidence>
<dbReference type="GO" id="GO:0008379">
    <property type="term" value="F:thioredoxin peroxidase activity"/>
    <property type="evidence" value="ECO:0007669"/>
    <property type="project" value="TreeGrafter"/>
</dbReference>
<evidence type="ECO:0000256" key="5">
    <source>
        <dbReference type="ARBA" id="ARBA00023157"/>
    </source>
</evidence>
<dbReference type="InterPro" id="IPR036249">
    <property type="entry name" value="Thioredoxin-like_sf"/>
</dbReference>
<dbReference type="AlphaFoldDB" id="W6A9F2"/>
<dbReference type="PANTHER" id="PTHR42801:SF23">
    <property type="entry name" value="PEROXIREDOXIN DOT5"/>
    <property type="match status" value="1"/>
</dbReference>
<evidence type="ECO:0000256" key="7">
    <source>
        <dbReference type="ARBA" id="ARBA00041373"/>
    </source>
</evidence>
<gene>
    <name evidence="9" type="ORF">SSABA_v1c01990</name>
</gene>
<sequence length="141" mass="16237">MNWKEKEYLLQNNNLKGFEDMKGPNGIVLFFYPKANTSGCILEVKAFQDKLEKIKKRGFTVVGVSRDNHKDQVEFATDCNITYDLICDTDLTLHRAFGVMTDESEPKVERSTFILDNGLNSKYEMRRVDPVGHIETIIKNL</sequence>
<protein>
    <recommendedName>
        <fullName evidence="7">Bacterioferritin comigratory protein</fullName>
    </recommendedName>
</protein>
<dbReference type="EMBL" id="CP006934">
    <property type="protein sequence ID" value="AHI53611.1"/>
    <property type="molecule type" value="Genomic_DNA"/>
</dbReference>
<keyword evidence="3" id="KW-0049">Antioxidant</keyword>
<evidence type="ECO:0000256" key="6">
    <source>
        <dbReference type="ARBA" id="ARBA00023284"/>
    </source>
</evidence>
<evidence type="ECO:0000256" key="2">
    <source>
        <dbReference type="ARBA" id="ARBA00022559"/>
    </source>
</evidence>
<dbReference type="STRING" id="1276257.SSABA_v1c01990"/>
<keyword evidence="4" id="KW-0560">Oxidoreductase</keyword>
<dbReference type="PANTHER" id="PTHR42801">
    <property type="entry name" value="THIOREDOXIN-DEPENDENT PEROXIDE REDUCTASE"/>
    <property type="match status" value="1"/>
</dbReference>
<evidence type="ECO:0000313" key="9">
    <source>
        <dbReference type="EMBL" id="AHI53611.1"/>
    </source>
</evidence>
<dbReference type="InterPro" id="IPR000866">
    <property type="entry name" value="AhpC/TSA"/>
</dbReference>